<protein>
    <submittedName>
        <fullName evidence="2">Uncharacterized protein</fullName>
    </submittedName>
</protein>
<feature type="region of interest" description="Disordered" evidence="1">
    <location>
        <begin position="62"/>
        <end position="110"/>
    </location>
</feature>
<name>A0A8H7A5S1_9EURO</name>
<evidence type="ECO:0000313" key="2">
    <source>
        <dbReference type="EMBL" id="KAF7503160.1"/>
    </source>
</evidence>
<organism evidence="2 3">
    <name type="scientific">Endocarpon pusillum</name>
    <dbReference type="NCBI Taxonomy" id="364733"/>
    <lineage>
        <taxon>Eukaryota</taxon>
        <taxon>Fungi</taxon>
        <taxon>Dikarya</taxon>
        <taxon>Ascomycota</taxon>
        <taxon>Pezizomycotina</taxon>
        <taxon>Eurotiomycetes</taxon>
        <taxon>Chaetothyriomycetidae</taxon>
        <taxon>Verrucariales</taxon>
        <taxon>Verrucariaceae</taxon>
        <taxon>Endocarpon</taxon>
    </lineage>
</organism>
<dbReference type="Proteomes" id="UP000606974">
    <property type="component" value="Unassembled WGS sequence"/>
</dbReference>
<comment type="caution">
    <text evidence="2">The sequence shown here is derived from an EMBL/GenBank/DDBJ whole genome shotgun (WGS) entry which is preliminary data.</text>
</comment>
<evidence type="ECO:0000313" key="3">
    <source>
        <dbReference type="Proteomes" id="UP000606974"/>
    </source>
</evidence>
<evidence type="ECO:0000256" key="1">
    <source>
        <dbReference type="SAM" id="MobiDB-lite"/>
    </source>
</evidence>
<dbReference type="EMBL" id="JAACFV010000194">
    <property type="protein sequence ID" value="KAF7503160.1"/>
    <property type="molecule type" value="Genomic_DNA"/>
</dbReference>
<gene>
    <name evidence="2" type="ORF">GJ744_004264</name>
</gene>
<accession>A0A8H7A5S1</accession>
<proteinExistence type="predicted"/>
<reference evidence="2" key="1">
    <citation type="submission" date="2020-02" db="EMBL/GenBank/DDBJ databases">
        <authorList>
            <person name="Palmer J.M."/>
        </authorList>
    </citation>
    <scope>NUCLEOTIDE SEQUENCE</scope>
    <source>
        <strain evidence="2">EPUS1.4</strain>
        <tissue evidence="2">Thallus</tissue>
    </source>
</reference>
<keyword evidence="3" id="KW-1185">Reference proteome</keyword>
<sequence>MLIVVFSCYQKPLFAKLSRSPQLTLHSSIFRGENSSGIRLNRIWHISRNETNQVLRESAVRDPIPSRPTMPKGAASGTALEPHARTEIKTRPFVPREKAQQPLPPQPRIPGNAKGISIVAMDVALYDAGSHDRYAARIVLVAVGNLPVQRVDAVHVRRAPYLGMWIRTRRSQHHGRLVLGIVTGGLDTGKAVELRWVKISVAKSASELTSPGLTLSRNTGDTSCSRQKMRLFQVLCRLFSRLLYQICCICHWCSWVDGWAAECFRHQVSTMTGLLPNITLDRSGCSAAPHNVDLTPWPETTYEYR</sequence>
<dbReference type="AlphaFoldDB" id="A0A8H7A5S1"/>
<feature type="compositionally biased region" description="Basic and acidic residues" evidence="1">
    <location>
        <begin position="82"/>
        <end position="99"/>
    </location>
</feature>